<reference evidence="1 2" key="1">
    <citation type="submission" date="2015-05" db="EMBL/GenBank/DDBJ databases">
        <title>Evolution of Trichinella species and genotypes.</title>
        <authorList>
            <person name="Korhonen P.K."/>
            <person name="Edoardo P."/>
            <person name="Giuseppe L.R."/>
            <person name="Gasser R.B."/>
        </authorList>
    </citation>
    <scope>NUCLEOTIDE SEQUENCE [LARGE SCALE GENOMIC DNA]</scope>
    <source>
        <strain evidence="1">ISS10</strain>
    </source>
</reference>
<dbReference type="Proteomes" id="UP000054721">
    <property type="component" value="Unassembled WGS sequence"/>
</dbReference>
<sequence length="84" mass="9198">MPPDLDAPLVQDSPQGALVRLGLPSSVWETNHRSVSPVEKGRKASLFFSAPLASRKWSGLKLSGCSKYCGSWRAELRMGYTSVF</sequence>
<keyword evidence="2" id="KW-1185">Reference proteome</keyword>
<comment type="caution">
    <text evidence="1">The sequence shown here is derived from an EMBL/GenBank/DDBJ whole genome shotgun (WGS) entry which is preliminary data.</text>
</comment>
<evidence type="ECO:0000313" key="1">
    <source>
        <dbReference type="EMBL" id="KRZ47064.1"/>
    </source>
</evidence>
<proteinExistence type="predicted"/>
<evidence type="ECO:0000313" key="2">
    <source>
        <dbReference type="Proteomes" id="UP000054721"/>
    </source>
</evidence>
<protein>
    <submittedName>
        <fullName evidence="1">Uncharacterized protein</fullName>
    </submittedName>
</protein>
<accession>A0A0V1KIK1</accession>
<dbReference type="AlphaFoldDB" id="A0A0V1KIK1"/>
<name>A0A0V1KIK1_9BILA</name>
<dbReference type="EMBL" id="JYDW01001464">
    <property type="protein sequence ID" value="KRZ47064.1"/>
    <property type="molecule type" value="Genomic_DNA"/>
</dbReference>
<gene>
    <name evidence="1" type="ORF">T02_13305</name>
</gene>
<organism evidence="1 2">
    <name type="scientific">Trichinella nativa</name>
    <dbReference type="NCBI Taxonomy" id="6335"/>
    <lineage>
        <taxon>Eukaryota</taxon>
        <taxon>Metazoa</taxon>
        <taxon>Ecdysozoa</taxon>
        <taxon>Nematoda</taxon>
        <taxon>Enoplea</taxon>
        <taxon>Dorylaimia</taxon>
        <taxon>Trichinellida</taxon>
        <taxon>Trichinellidae</taxon>
        <taxon>Trichinella</taxon>
    </lineage>
</organism>